<reference evidence="1" key="1">
    <citation type="submission" date="2020-10" db="EMBL/GenBank/DDBJ databases">
        <title>Unveiling of a novel bifunctional photoreceptor, Dualchrome1, isolated from a cosmopolitan green alga.</title>
        <authorList>
            <person name="Suzuki S."/>
            <person name="Kawachi M."/>
        </authorList>
    </citation>
    <scope>NUCLEOTIDE SEQUENCE</scope>
    <source>
        <strain evidence="1">NIES 2893</strain>
    </source>
</reference>
<dbReference type="Proteomes" id="UP000660262">
    <property type="component" value="Unassembled WGS sequence"/>
</dbReference>
<keyword evidence="2" id="KW-1185">Reference proteome</keyword>
<evidence type="ECO:0000313" key="2">
    <source>
        <dbReference type="Proteomes" id="UP000660262"/>
    </source>
</evidence>
<protein>
    <submittedName>
        <fullName evidence="1">Uncharacterized protein</fullName>
    </submittedName>
</protein>
<organism evidence="1 2">
    <name type="scientific">Pycnococcus provasolii</name>
    <dbReference type="NCBI Taxonomy" id="41880"/>
    <lineage>
        <taxon>Eukaryota</taxon>
        <taxon>Viridiplantae</taxon>
        <taxon>Chlorophyta</taxon>
        <taxon>Pseudoscourfieldiophyceae</taxon>
        <taxon>Pseudoscourfieldiales</taxon>
        <taxon>Pycnococcaceae</taxon>
        <taxon>Pycnococcus</taxon>
    </lineage>
</organism>
<accession>A0A830HM39</accession>
<sequence length="141" mass="15778">MGVVDDDEPPTAQQEVLGGDVARFATAMCDGEPGCDFKPSRPRRCAFARRRMDDVVLLLLSTKGSVHAAKCNALRDNVFASGSMHRSRLMVLGILRDIIDIDERYSERLRSFRMKYWHGKKYCAALVNLLTSGISEITDEP</sequence>
<dbReference type="EMBL" id="BNJQ01000018">
    <property type="protein sequence ID" value="GHP07743.1"/>
    <property type="molecule type" value="Genomic_DNA"/>
</dbReference>
<evidence type="ECO:0000313" key="1">
    <source>
        <dbReference type="EMBL" id="GHP07743.1"/>
    </source>
</evidence>
<comment type="caution">
    <text evidence="1">The sequence shown here is derived from an EMBL/GenBank/DDBJ whole genome shotgun (WGS) entry which is preliminary data.</text>
</comment>
<proteinExistence type="predicted"/>
<gene>
    <name evidence="1" type="ORF">PPROV_000648500</name>
</gene>
<dbReference type="AlphaFoldDB" id="A0A830HM39"/>
<name>A0A830HM39_9CHLO</name>